<dbReference type="RefSeq" id="WP_082861291.1">
    <property type="nucleotide sequence ID" value="NZ_CP015378.1"/>
</dbReference>
<comment type="cofactor">
    <cofactor evidence="1">
        <name>Mg(2+)</name>
        <dbReference type="ChEBI" id="CHEBI:18420"/>
    </cofactor>
</comment>
<dbReference type="PROSITE" id="PS00893">
    <property type="entry name" value="NUDIX_BOX"/>
    <property type="match status" value="1"/>
</dbReference>
<gene>
    <name evidence="4" type="ORF">ABE65_004575</name>
</gene>
<dbReference type="EMBL" id="CP015378">
    <property type="protein sequence ID" value="ANC76122.1"/>
    <property type="molecule type" value="Genomic_DNA"/>
</dbReference>
<keyword evidence="2" id="KW-0378">Hydrolase</keyword>
<evidence type="ECO:0000313" key="4">
    <source>
        <dbReference type="EMBL" id="ANC76122.1"/>
    </source>
</evidence>
<evidence type="ECO:0000256" key="2">
    <source>
        <dbReference type="ARBA" id="ARBA00022801"/>
    </source>
</evidence>
<dbReference type="CDD" id="cd03424">
    <property type="entry name" value="NUDIX_ADPRase_Nudt5_UGPPase_Nudt14"/>
    <property type="match status" value="1"/>
</dbReference>
<dbReference type="STRING" id="1221500.ABE65_004575"/>
<dbReference type="Gene3D" id="3.90.79.10">
    <property type="entry name" value="Nucleoside Triphosphate Pyrophosphohydrolase"/>
    <property type="match status" value="1"/>
</dbReference>
<dbReference type="SUPFAM" id="SSF55811">
    <property type="entry name" value="Nudix"/>
    <property type="match status" value="1"/>
</dbReference>
<reference evidence="4 5" key="1">
    <citation type="submission" date="2016-04" db="EMBL/GenBank/DDBJ databases">
        <title>Complete genome sequence of Fictibacillus phosphorivorans G25-29, a strain toxic to nematodes.</title>
        <authorList>
            <person name="Zheng Z."/>
        </authorList>
    </citation>
    <scope>NUCLEOTIDE SEQUENCE [LARGE SCALE GENOMIC DNA]</scope>
    <source>
        <strain evidence="4 5">G25-29</strain>
    </source>
</reference>
<organism evidence="4 5">
    <name type="scientific">Fictibacillus phosphorivorans</name>
    <dbReference type="NCBI Taxonomy" id="1221500"/>
    <lineage>
        <taxon>Bacteria</taxon>
        <taxon>Bacillati</taxon>
        <taxon>Bacillota</taxon>
        <taxon>Bacilli</taxon>
        <taxon>Bacillales</taxon>
        <taxon>Fictibacillaceae</taxon>
        <taxon>Fictibacillus</taxon>
    </lineage>
</organism>
<dbReference type="InterPro" id="IPR020084">
    <property type="entry name" value="NUDIX_hydrolase_CS"/>
</dbReference>
<dbReference type="PANTHER" id="PTHR11839:SF18">
    <property type="entry name" value="NUDIX HYDROLASE DOMAIN-CONTAINING PROTEIN"/>
    <property type="match status" value="1"/>
</dbReference>
<dbReference type="Proteomes" id="UP000076623">
    <property type="component" value="Chromosome"/>
</dbReference>
<dbReference type="GO" id="GO:0006753">
    <property type="term" value="P:nucleoside phosphate metabolic process"/>
    <property type="evidence" value="ECO:0007669"/>
    <property type="project" value="TreeGrafter"/>
</dbReference>
<dbReference type="PANTHER" id="PTHR11839">
    <property type="entry name" value="UDP/ADP-SUGAR PYROPHOSPHATASE"/>
    <property type="match status" value="1"/>
</dbReference>
<dbReference type="KEGG" id="fpn:ABE65_004575"/>
<name>A0A160ILA3_9BACL</name>
<dbReference type="GO" id="GO:0005829">
    <property type="term" value="C:cytosol"/>
    <property type="evidence" value="ECO:0007669"/>
    <property type="project" value="TreeGrafter"/>
</dbReference>
<sequence length="168" mass="19010">MKKELVYQSRDKEIEVFEDEFGSITLKEMPYEAAVMVALENDSLILISQYRPAVDQVIIQLPGGGMNENEDAMDAAKRELLEETGIVCGETVFLGSIQPSACLSNTVTHVYFTKDIVEYRSQMLEKKEATIQAFHIPVDRAFRNIEQGLWKDSELAHGLLLARLKGWI</sequence>
<keyword evidence="5" id="KW-1185">Reference proteome</keyword>
<dbReference type="InterPro" id="IPR000086">
    <property type="entry name" value="NUDIX_hydrolase_dom"/>
</dbReference>
<feature type="domain" description="Nudix hydrolase" evidence="3">
    <location>
        <begin position="30"/>
        <end position="158"/>
    </location>
</feature>
<dbReference type="InterPro" id="IPR015797">
    <property type="entry name" value="NUDIX_hydrolase-like_dom_sf"/>
</dbReference>
<dbReference type="GO" id="GO:0016787">
    <property type="term" value="F:hydrolase activity"/>
    <property type="evidence" value="ECO:0007669"/>
    <property type="project" value="UniProtKB-KW"/>
</dbReference>
<dbReference type="GO" id="GO:0019693">
    <property type="term" value="P:ribose phosphate metabolic process"/>
    <property type="evidence" value="ECO:0007669"/>
    <property type="project" value="TreeGrafter"/>
</dbReference>
<evidence type="ECO:0000256" key="1">
    <source>
        <dbReference type="ARBA" id="ARBA00001946"/>
    </source>
</evidence>
<dbReference type="AlphaFoldDB" id="A0A160ILA3"/>
<proteinExistence type="predicted"/>
<dbReference type="Pfam" id="PF00293">
    <property type="entry name" value="NUDIX"/>
    <property type="match status" value="1"/>
</dbReference>
<accession>A0A160ILA3</accession>
<dbReference type="PROSITE" id="PS51462">
    <property type="entry name" value="NUDIX"/>
    <property type="match status" value="1"/>
</dbReference>
<evidence type="ECO:0000259" key="3">
    <source>
        <dbReference type="PROSITE" id="PS51462"/>
    </source>
</evidence>
<evidence type="ECO:0000313" key="5">
    <source>
        <dbReference type="Proteomes" id="UP000076623"/>
    </source>
</evidence>
<protein>
    <recommendedName>
        <fullName evidence="3">Nudix hydrolase domain-containing protein</fullName>
    </recommendedName>
</protein>